<sequence>MQVARRLGHHLVEEEGGFADDHRESRGRLAFGSEVRELHLSRLSGAPARPVWEVYNERAWSRVRIDNQVRIDDRDGIDDQGFAPAARQRCIEA</sequence>
<proteinExistence type="predicted"/>
<evidence type="ECO:0000313" key="1">
    <source>
        <dbReference type="EMBL" id="GAA1747856.1"/>
    </source>
</evidence>
<keyword evidence="2" id="KW-1185">Reference proteome</keyword>
<protein>
    <submittedName>
        <fullName evidence="1">Uncharacterized protein</fullName>
    </submittedName>
</protein>
<gene>
    <name evidence="1" type="ORF">GCM10009747_01230</name>
</gene>
<organism evidence="1 2">
    <name type="scientific">Agromyces humatus</name>
    <dbReference type="NCBI Taxonomy" id="279573"/>
    <lineage>
        <taxon>Bacteria</taxon>
        <taxon>Bacillati</taxon>
        <taxon>Actinomycetota</taxon>
        <taxon>Actinomycetes</taxon>
        <taxon>Micrococcales</taxon>
        <taxon>Microbacteriaceae</taxon>
        <taxon>Agromyces</taxon>
    </lineage>
</organism>
<evidence type="ECO:0000313" key="2">
    <source>
        <dbReference type="Proteomes" id="UP001500506"/>
    </source>
</evidence>
<dbReference type="Proteomes" id="UP001500506">
    <property type="component" value="Unassembled WGS sequence"/>
</dbReference>
<name>A0ABN2K3X9_9MICO</name>
<comment type="caution">
    <text evidence="1">The sequence shown here is derived from an EMBL/GenBank/DDBJ whole genome shotgun (WGS) entry which is preliminary data.</text>
</comment>
<reference evidence="1 2" key="1">
    <citation type="journal article" date="2019" name="Int. J. Syst. Evol. Microbiol.">
        <title>The Global Catalogue of Microorganisms (GCM) 10K type strain sequencing project: providing services to taxonomists for standard genome sequencing and annotation.</title>
        <authorList>
            <consortium name="The Broad Institute Genomics Platform"/>
            <consortium name="The Broad Institute Genome Sequencing Center for Infectious Disease"/>
            <person name="Wu L."/>
            <person name="Ma J."/>
        </authorList>
    </citation>
    <scope>NUCLEOTIDE SEQUENCE [LARGE SCALE GENOMIC DNA]</scope>
    <source>
        <strain evidence="1 2">JCM 14319</strain>
    </source>
</reference>
<accession>A0ABN2K3X9</accession>
<dbReference type="EMBL" id="BAAANH010000001">
    <property type="protein sequence ID" value="GAA1747856.1"/>
    <property type="molecule type" value="Genomic_DNA"/>
</dbReference>